<dbReference type="EMBL" id="CP028136">
    <property type="protein sequence ID" value="AVR47072.1"/>
    <property type="molecule type" value="Genomic_DNA"/>
</dbReference>
<proteinExistence type="predicted"/>
<evidence type="ECO:0000313" key="1">
    <source>
        <dbReference type="EMBL" id="AVR47072.1"/>
    </source>
</evidence>
<dbReference type="OrthoDB" id="645138at2"/>
<sequence length="227" mass="25601">MAVQNDLFMFSGTLGEVNYYQVGEKYFKRKAGGGFTKKAIKNKASMQKVREFNTEFARCSAAKKGFRLALEPFLGAIRSRELHSNMTRLFLELKNLDPVNPIGKRSISEGFKTKEGKQLINNFSFLPELDLSVGLGTNKDQVEIKINEPGNLDTEANRIELSCALLHCDFESAEFLLQEEKMVVSGKLPLTLAFSRNAFLENNLLILGLKCFQKRKLVKIGLKLKKV</sequence>
<protein>
    <submittedName>
        <fullName evidence="1">Uncharacterized protein</fullName>
    </submittedName>
</protein>
<keyword evidence="2" id="KW-1185">Reference proteome</keyword>
<gene>
    <name evidence="1" type="ORF">C7S20_18465</name>
</gene>
<accession>A0A2R3ZA74</accession>
<dbReference type="RefSeq" id="WP_107013842.1">
    <property type="nucleotide sequence ID" value="NZ_CP028136.1"/>
</dbReference>
<reference evidence="2" key="1">
    <citation type="submission" date="2018-03" db="EMBL/GenBank/DDBJ databases">
        <title>Gramella fulva sp. nov., isolated from a dry surface of tidal flat.</title>
        <authorList>
            <person name="Hwang S.H."/>
            <person name="Hwang W.M."/>
            <person name="Kang K."/>
            <person name="Ahn T.-Y."/>
        </authorList>
    </citation>
    <scope>NUCLEOTIDE SEQUENCE [LARGE SCALE GENOMIC DNA]</scope>
    <source>
        <strain evidence="2">SH35</strain>
    </source>
</reference>
<dbReference type="KEGG" id="grs:C7S20_18465"/>
<evidence type="ECO:0000313" key="2">
    <source>
        <dbReference type="Proteomes" id="UP000241507"/>
    </source>
</evidence>
<name>A0A2R3ZA74_9FLAO</name>
<organism evidence="1 2">
    <name type="scientific">Christiangramia fulva</name>
    <dbReference type="NCBI Taxonomy" id="2126553"/>
    <lineage>
        <taxon>Bacteria</taxon>
        <taxon>Pseudomonadati</taxon>
        <taxon>Bacteroidota</taxon>
        <taxon>Flavobacteriia</taxon>
        <taxon>Flavobacteriales</taxon>
        <taxon>Flavobacteriaceae</taxon>
        <taxon>Christiangramia</taxon>
    </lineage>
</organism>
<dbReference type="Proteomes" id="UP000241507">
    <property type="component" value="Chromosome"/>
</dbReference>
<dbReference type="AlphaFoldDB" id="A0A2R3ZA74"/>